<dbReference type="Proteomes" id="UP000270743">
    <property type="component" value="Unassembled WGS sequence"/>
</dbReference>
<proteinExistence type="predicted"/>
<evidence type="ECO:0000313" key="1">
    <source>
        <dbReference type="EMBL" id="VDS10021.1"/>
    </source>
</evidence>
<reference evidence="1 2" key="1">
    <citation type="submission" date="2018-12" db="EMBL/GenBank/DDBJ databases">
        <authorList>
            <person name="Criscuolo A."/>
        </authorList>
    </citation>
    <scope>NUCLEOTIDE SEQUENCE [LARGE SCALE GENOMIC DNA]</scope>
    <source>
        <strain evidence="1">ACIP1116241</strain>
    </source>
</reference>
<accession>A0A3S4CLS1</accession>
<evidence type="ECO:0000313" key="2">
    <source>
        <dbReference type="Proteomes" id="UP000270743"/>
    </source>
</evidence>
<dbReference type="OrthoDB" id="7777592at2"/>
<dbReference type="RefSeq" id="WP_126155628.1">
    <property type="nucleotide sequence ID" value="NZ_UZWE01000050.1"/>
</dbReference>
<dbReference type="EMBL" id="UZWE01000050">
    <property type="protein sequence ID" value="VDS10021.1"/>
    <property type="molecule type" value="Genomic_DNA"/>
</dbReference>
<name>A0A3S4CLS1_9RHOB</name>
<organism evidence="1 2">
    <name type="scientific">Paracoccus haematequi</name>
    <dbReference type="NCBI Taxonomy" id="2491866"/>
    <lineage>
        <taxon>Bacteria</taxon>
        <taxon>Pseudomonadati</taxon>
        <taxon>Pseudomonadota</taxon>
        <taxon>Alphaproteobacteria</taxon>
        <taxon>Rhodobacterales</taxon>
        <taxon>Paracoccaceae</taxon>
        <taxon>Paracoccus</taxon>
    </lineage>
</organism>
<protein>
    <submittedName>
        <fullName evidence="1">Uncharacterized protein</fullName>
    </submittedName>
</protein>
<keyword evidence="2" id="KW-1185">Reference proteome</keyword>
<sequence length="70" mass="7532">MIIARSLDELLLLKPKGSFRVTVVSGQTAILVNRPGQPEETIFCLSPGHANQVRQSLSDEGLTGLVEGSR</sequence>
<dbReference type="AlphaFoldDB" id="A0A3S4CLS1"/>
<gene>
    <name evidence="1" type="ORF">PARHAE_03231</name>
</gene>